<dbReference type="PROSITE" id="PS51880">
    <property type="entry name" value="TGS"/>
    <property type="match status" value="1"/>
</dbReference>
<evidence type="ECO:0000256" key="5">
    <source>
        <dbReference type="ARBA" id="ARBA00033308"/>
    </source>
</evidence>
<dbReference type="FunFam" id="3.30.460.10:FF:000001">
    <property type="entry name" value="GTP pyrophosphokinase RelA"/>
    <property type="match status" value="1"/>
</dbReference>
<dbReference type="SUPFAM" id="SSF109604">
    <property type="entry name" value="HD-domain/PDEase-like"/>
    <property type="match status" value="1"/>
</dbReference>
<dbReference type="InterPro" id="IPR033655">
    <property type="entry name" value="TGS_RelA/SpoT"/>
</dbReference>
<sequence>MKRKEHDIFDIVESGHFDFNHWLELNELSLADKAKAKMEKAVALAEKNVSITPIIRLNTLAAGLELAEVLTHFNADNETLTAAILLPGVISQSIDLETIKKQLGTRITELVNGAGQMEAMRSLQQSSGAENDEQQVESLRKMLLAMVNDARVVLLKLADRVVTLRHIKDAKADLQYLFAKETKDIFAPLANRLGIGQLKWELEDLAFRYLEPDAYKTIAKSLREKRVAREQYIDDVISLLNAKLEAESIKADVTGRVKHIYSIWKKMTRKKVSFEEIYDVRAVRILVDKVQDCYATLGIVHGSWQHIPKEFDDYVATPKENGYRSIHTAVVGPEGKVLEVQIRTHQMHEEAEKGIAAHWAYKEGANLSKVGVDEKIAWMRQLLEWQSELADTHSDDLLDEFQSSVAEDRIFVFTPQGKVIDLPAGSTPIDFAYRIHTSIGHRCIGAKVKGRIVPLTHKLSTGEVVEIMTKKEELPSRDWLIPYNGYVGSSRTRSKINQFFNKLDQEDNANEGRILIERELSRNQLSDIDHRELAQRLHLASQQELYVKVGTGDLGIMQVLNRAKEQKEAHEPKRDIQPVLRKKSKRKSMSDISVSGVGDLLTQIGKCCKPVPGEEIVGYITRGRGIVIHRQDCTHAKKALKDKPERLIPVTWEKEATNAYAVDIRIVALDRKSLLKDITTILANEQASITDLSTRKNNEQVELWIEVELSQVDDLNRVMTLIKQLPNIYTVERRAH</sequence>
<dbReference type="Pfam" id="PF13291">
    <property type="entry name" value="ACT_4"/>
    <property type="match status" value="1"/>
</dbReference>
<evidence type="ECO:0000259" key="9">
    <source>
        <dbReference type="PROSITE" id="PS51880"/>
    </source>
</evidence>
<dbReference type="FunFam" id="3.10.20.30:FF:000002">
    <property type="entry name" value="GTP pyrophosphokinase (RelA/SpoT)"/>
    <property type="match status" value="1"/>
</dbReference>
<evidence type="ECO:0000256" key="4">
    <source>
        <dbReference type="ARBA" id="ARBA00032407"/>
    </source>
</evidence>
<evidence type="ECO:0000256" key="1">
    <source>
        <dbReference type="ARBA" id="ARBA00019852"/>
    </source>
</evidence>
<dbReference type="AlphaFoldDB" id="A0A1B3BBS3"/>
<proteinExistence type="inferred from homology"/>
<dbReference type="Gene3D" id="3.30.70.260">
    <property type="match status" value="1"/>
</dbReference>
<dbReference type="GO" id="GO:0042594">
    <property type="term" value="P:response to starvation"/>
    <property type="evidence" value="ECO:0007669"/>
    <property type="project" value="TreeGrafter"/>
</dbReference>
<feature type="compositionally biased region" description="Basic and acidic residues" evidence="7">
    <location>
        <begin position="565"/>
        <end position="576"/>
    </location>
</feature>
<dbReference type="Gene3D" id="3.30.460.10">
    <property type="entry name" value="Beta Polymerase, domain 2"/>
    <property type="match status" value="1"/>
</dbReference>
<reference evidence="11" key="1">
    <citation type="submission" date="2015-08" db="EMBL/GenBank/DDBJ databases">
        <authorList>
            <person name="Kim K.M."/>
        </authorList>
    </citation>
    <scope>NUCLEOTIDE SEQUENCE [LARGE SCALE GENOMIC DNA]</scope>
    <source>
        <strain evidence="11">KCTC 23892</strain>
    </source>
</reference>
<dbReference type="PANTHER" id="PTHR21262:SF31">
    <property type="entry name" value="GTP PYROPHOSPHOKINASE"/>
    <property type="match status" value="1"/>
</dbReference>
<accession>A0A1B3BBS3</accession>
<dbReference type="PANTHER" id="PTHR21262">
    <property type="entry name" value="GUANOSINE-3',5'-BIS DIPHOSPHATE 3'-PYROPHOSPHOHYDROLASE"/>
    <property type="match status" value="1"/>
</dbReference>
<dbReference type="CDD" id="cd04876">
    <property type="entry name" value="ACT_RelA-SpoT"/>
    <property type="match status" value="1"/>
</dbReference>
<dbReference type="KEGG" id="ksd:KS2013_1535"/>
<dbReference type="GO" id="GO:0008893">
    <property type="term" value="F:guanosine-3',5'-bis(diphosphate) 3'-diphosphatase activity"/>
    <property type="evidence" value="ECO:0007669"/>
    <property type="project" value="TreeGrafter"/>
</dbReference>
<comment type="function">
    <text evidence="6">In eubacteria ppGpp (guanosine 3'-diphosphate 5'-diphosphate) is a mediator of the stringent response that coordinates a variety of cellular activities in response to changes in nutritional abundance.</text>
</comment>
<dbReference type="InterPro" id="IPR043519">
    <property type="entry name" value="NT_sf"/>
</dbReference>
<dbReference type="SUPFAM" id="SSF81271">
    <property type="entry name" value="TGS-like"/>
    <property type="match status" value="1"/>
</dbReference>
<protein>
    <recommendedName>
        <fullName evidence="1">GTP pyrophosphokinase</fullName>
    </recommendedName>
    <alternativeName>
        <fullName evidence="4">(p)ppGpp synthase</fullName>
    </alternativeName>
    <alternativeName>
        <fullName evidence="3">ATP:GTP 3'-pyrophosphotransferase</fullName>
    </alternativeName>
    <alternativeName>
        <fullName evidence="5">ppGpp synthase I</fullName>
    </alternativeName>
</protein>
<comment type="pathway">
    <text evidence="2">Purine metabolism.</text>
</comment>
<dbReference type="InterPro" id="IPR004811">
    <property type="entry name" value="RelA/Spo_fam"/>
</dbReference>
<comment type="similarity">
    <text evidence="6">Belongs to the relA/spoT family.</text>
</comment>
<evidence type="ECO:0000256" key="7">
    <source>
        <dbReference type="SAM" id="MobiDB-lite"/>
    </source>
</evidence>
<dbReference type="InterPro" id="IPR002912">
    <property type="entry name" value="ACT_dom"/>
</dbReference>
<dbReference type="InterPro" id="IPR045865">
    <property type="entry name" value="ACT-like_dom_sf"/>
</dbReference>
<dbReference type="Gene3D" id="1.10.3210.10">
    <property type="entry name" value="Hypothetical protein af1432"/>
    <property type="match status" value="1"/>
</dbReference>
<dbReference type="SMART" id="SM00954">
    <property type="entry name" value="RelA_SpoT"/>
    <property type="match status" value="1"/>
</dbReference>
<dbReference type="Gene3D" id="3.10.20.30">
    <property type="match status" value="1"/>
</dbReference>
<dbReference type="InterPro" id="IPR012676">
    <property type="entry name" value="TGS-like"/>
</dbReference>
<evidence type="ECO:0000256" key="6">
    <source>
        <dbReference type="RuleBase" id="RU003847"/>
    </source>
</evidence>
<evidence type="ECO:0000313" key="11">
    <source>
        <dbReference type="Proteomes" id="UP000094147"/>
    </source>
</evidence>
<dbReference type="SUPFAM" id="SSF81301">
    <property type="entry name" value="Nucleotidyltransferase"/>
    <property type="match status" value="1"/>
</dbReference>
<dbReference type="EMBL" id="CP012418">
    <property type="protein sequence ID" value="AOE50245.1"/>
    <property type="molecule type" value="Genomic_DNA"/>
</dbReference>
<dbReference type="SUPFAM" id="SSF55021">
    <property type="entry name" value="ACT-like"/>
    <property type="match status" value="1"/>
</dbReference>
<organism evidence="10 11">
    <name type="scientific">Kangiella sediminilitoris</name>
    <dbReference type="NCBI Taxonomy" id="1144748"/>
    <lineage>
        <taxon>Bacteria</taxon>
        <taxon>Pseudomonadati</taxon>
        <taxon>Pseudomonadota</taxon>
        <taxon>Gammaproteobacteria</taxon>
        <taxon>Kangiellales</taxon>
        <taxon>Kangiellaceae</taxon>
        <taxon>Kangiella</taxon>
    </lineage>
</organism>
<dbReference type="RefSeq" id="WP_068992133.1">
    <property type="nucleotide sequence ID" value="NZ_CP012418.1"/>
</dbReference>
<evidence type="ECO:0000256" key="2">
    <source>
        <dbReference type="ARBA" id="ARBA00025704"/>
    </source>
</evidence>
<feature type="domain" description="ACT" evidence="8">
    <location>
        <begin position="663"/>
        <end position="736"/>
    </location>
</feature>
<keyword evidence="11" id="KW-1185">Reference proteome</keyword>
<dbReference type="GO" id="GO:0008728">
    <property type="term" value="F:GTP diphosphokinase activity"/>
    <property type="evidence" value="ECO:0007669"/>
    <property type="project" value="TreeGrafter"/>
</dbReference>
<dbReference type="CDD" id="cd01668">
    <property type="entry name" value="TGS_RSH"/>
    <property type="match status" value="1"/>
</dbReference>
<dbReference type="InterPro" id="IPR007685">
    <property type="entry name" value="RelA_SpoT"/>
</dbReference>
<dbReference type="Pfam" id="PF13328">
    <property type="entry name" value="HD_4"/>
    <property type="match status" value="1"/>
</dbReference>
<dbReference type="GO" id="GO:0015949">
    <property type="term" value="P:nucleobase-containing small molecule interconversion"/>
    <property type="evidence" value="ECO:0007669"/>
    <property type="project" value="UniProtKB-ARBA"/>
</dbReference>
<gene>
    <name evidence="10" type="ORF">KS2013_1535</name>
</gene>
<dbReference type="Pfam" id="PF04607">
    <property type="entry name" value="RelA_SpoT"/>
    <property type="match status" value="1"/>
</dbReference>
<dbReference type="NCBIfam" id="NF008124">
    <property type="entry name" value="PRK10872.1"/>
    <property type="match status" value="1"/>
</dbReference>
<dbReference type="PROSITE" id="PS51671">
    <property type="entry name" value="ACT"/>
    <property type="match status" value="1"/>
</dbReference>
<dbReference type="GO" id="GO:0005886">
    <property type="term" value="C:plasma membrane"/>
    <property type="evidence" value="ECO:0007669"/>
    <property type="project" value="TreeGrafter"/>
</dbReference>
<dbReference type="Pfam" id="PF02824">
    <property type="entry name" value="TGS"/>
    <property type="match status" value="1"/>
</dbReference>
<feature type="domain" description="TGS" evidence="9">
    <location>
        <begin position="408"/>
        <end position="469"/>
    </location>
</feature>
<evidence type="ECO:0000259" key="8">
    <source>
        <dbReference type="PROSITE" id="PS51671"/>
    </source>
</evidence>
<dbReference type="InterPro" id="IPR012675">
    <property type="entry name" value="Beta-grasp_dom_sf"/>
</dbReference>
<dbReference type="Proteomes" id="UP000094147">
    <property type="component" value="Chromosome"/>
</dbReference>
<dbReference type="STRING" id="1144748.KS2013_1535"/>
<evidence type="ECO:0000256" key="3">
    <source>
        <dbReference type="ARBA" id="ARBA00029754"/>
    </source>
</evidence>
<dbReference type="OrthoDB" id="9805041at2"/>
<dbReference type="PATRIC" id="fig|1144748.3.peg.1546"/>
<dbReference type="CDD" id="cd05399">
    <property type="entry name" value="NT_Rel-Spo_like"/>
    <property type="match status" value="1"/>
</dbReference>
<dbReference type="NCBIfam" id="TIGR00691">
    <property type="entry name" value="spoT_relA"/>
    <property type="match status" value="1"/>
</dbReference>
<dbReference type="InterPro" id="IPR004095">
    <property type="entry name" value="TGS"/>
</dbReference>
<name>A0A1B3BBS3_9GAMM</name>
<dbReference type="GO" id="GO:0015969">
    <property type="term" value="P:guanosine tetraphosphate metabolic process"/>
    <property type="evidence" value="ECO:0007669"/>
    <property type="project" value="InterPro"/>
</dbReference>
<feature type="region of interest" description="Disordered" evidence="7">
    <location>
        <begin position="565"/>
        <end position="587"/>
    </location>
</feature>
<evidence type="ECO:0000313" key="10">
    <source>
        <dbReference type="EMBL" id="AOE50245.1"/>
    </source>
</evidence>